<evidence type="ECO:0000313" key="1">
    <source>
        <dbReference type="EMBL" id="ERM98413.1"/>
    </source>
</evidence>
<evidence type="ECO:0008006" key="3">
    <source>
        <dbReference type="Google" id="ProtNLM"/>
    </source>
</evidence>
<name>W1NS31_AMBTC</name>
<dbReference type="EMBL" id="KI395332">
    <property type="protein sequence ID" value="ERM98413.1"/>
    <property type="molecule type" value="Genomic_DNA"/>
</dbReference>
<dbReference type="Gramene" id="ERM98413">
    <property type="protein sequence ID" value="ERM98413"/>
    <property type="gene ID" value="AMTR_s00072p00098400"/>
</dbReference>
<keyword evidence="2" id="KW-1185">Reference proteome</keyword>
<gene>
    <name evidence="1" type="ORF">AMTR_s00072p00098400</name>
</gene>
<dbReference type="AlphaFoldDB" id="W1NS31"/>
<accession>W1NS31</accession>
<dbReference type="HOGENOM" id="CLU_2545674_0_0_1"/>
<sequence>MVAKRKQPFDCLPDEIIAQIMANSPSFEAFSVLKNTGFKGLSDDFLVLRRISKEVVVQSLWQEKKNKPISYLKRCADAGNPDA</sequence>
<proteinExistence type="predicted"/>
<evidence type="ECO:0000313" key="2">
    <source>
        <dbReference type="Proteomes" id="UP000017836"/>
    </source>
</evidence>
<reference evidence="2" key="1">
    <citation type="journal article" date="2013" name="Science">
        <title>The Amborella genome and the evolution of flowering plants.</title>
        <authorList>
            <consortium name="Amborella Genome Project"/>
        </authorList>
    </citation>
    <scope>NUCLEOTIDE SEQUENCE [LARGE SCALE GENOMIC DNA]</scope>
</reference>
<protein>
    <recommendedName>
        <fullName evidence="3">F-box domain-containing protein</fullName>
    </recommendedName>
</protein>
<organism evidence="1 2">
    <name type="scientific">Amborella trichopoda</name>
    <dbReference type="NCBI Taxonomy" id="13333"/>
    <lineage>
        <taxon>Eukaryota</taxon>
        <taxon>Viridiplantae</taxon>
        <taxon>Streptophyta</taxon>
        <taxon>Embryophyta</taxon>
        <taxon>Tracheophyta</taxon>
        <taxon>Spermatophyta</taxon>
        <taxon>Magnoliopsida</taxon>
        <taxon>Amborellales</taxon>
        <taxon>Amborellaceae</taxon>
        <taxon>Amborella</taxon>
    </lineage>
</organism>
<dbReference type="Proteomes" id="UP000017836">
    <property type="component" value="Unassembled WGS sequence"/>
</dbReference>